<name>A0A7J6R3T9_PEROL</name>
<keyword evidence="3" id="KW-1185">Reference proteome</keyword>
<evidence type="ECO:0000256" key="1">
    <source>
        <dbReference type="SAM" id="MobiDB-lite"/>
    </source>
</evidence>
<reference evidence="2 3" key="1">
    <citation type="submission" date="2020-04" db="EMBL/GenBank/DDBJ databases">
        <title>Perkinsus olseni comparative genomics.</title>
        <authorList>
            <person name="Bogema D.R."/>
        </authorList>
    </citation>
    <scope>NUCLEOTIDE SEQUENCE [LARGE SCALE GENOMIC DNA]</scope>
    <source>
        <strain evidence="2 3">ATCC PRA-207</strain>
    </source>
</reference>
<evidence type="ECO:0000313" key="2">
    <source>
        <dbReference type="EMBL" id="KAF4715334.1"/>
    </source>
</evidence>
<feature type="compositionally biased region" description="Polar residues" evidence="1">
    <location>
        <begin position="130"/>
        <end position="140"/>
    </location>
</feature>
<sequence length="295" mass="32187">IPVWKTVADLLHELGFTGNMSTSLVMNTLQLTLSHVSTLHPQEGEEALIDKMAKVAASKYGYDAQFKEFLRKRVICECDDDEEDEEGYAAEEDACHERVWQAFNRRVALGPPVNKALAELLNIEVEELQPQGNNKENNPDQVGASEGNGSITPKAGRMHEGGSSSSSALPGEVIIQSGAPTPVHREDVTLISGRYLFSGLSVVTTTKVMTNKPGGREQELELASTTGGWQVADIVHDMLGQVSRQDAFSAALKAHRYGESSLTTAPQRSVAERWVKMLTDRKITASARPLFPDGR</sequence>
<organism evidence="2 3">
    <name type="scientific">Perkinsus olseni</name>
    <name type="common">Perkinsus atlanticus</name>
    <dbReference type="NCBI Taxonomy" id="32597"/>
    <lineage>
        <taxon>Eukaryota</taxon>
        <taxon>Sar</taxon>
        <taxon>Alveolata</taxon>
        <taxon>Perkinsozoa</taxon>
        <taxon>Perkinsea</taxon>
        <taxon>Perkinsida</taxon>
        <taxon>Perkinsidae</taxon>
        <taxon>Perkinsus</taxon>
    </lineage>
</organism>
<dbReference type="AlphaFoldDB" id="A0A7J6R3T9"/>
<protein>
    <submittedName>
        <fullName evidence="2">Condensin-2 complex subunit G2</fullName>
    </submittedName>
</protein>
<proteinExistence type="predicted"/>
<gene>
    <name evidence="2" type="primary">NCAPG2_2</name>
    <name evidence="2" type="ORF">FOZ63_009141</name>
</gene>
<dbReference type="EMBL" id="JABANO010028323">
    <property type="protein sequence ID" value="KAF4715334.1"/>
    <property type="molecule type" value="Genomic_DNA"/>
</dbReference>
<dbReference type="Proteomes" id="UP000553632">
    <property type="component" value="Unassembled WGS sequence"/>
</dbReference>
<evidence type="ECO:0000313" key="3">
    <source>
        <dbReference type="Proteomes" id="UP000553632"/>
    </source>
</evidence>
<feature type="non-terminal residue" evidence="2">
    <location>
        <position position="295"/>
    </location>
</feature>
<accession>A0A7J6R3T9</accession>
<comment type="caution">
    <text evidence="2">The sequence shown here is derived from an EMBL/GenBank/DDBJ whole genome shotgun (WGS) entry which is preliminary data.</text>
</comment>
<feature type="region of interest" description="Disordered" evidence="1">
    <location>
        <begin position="128"/>
        <end position="170"/>
    </location>
</feature>